<reference evidence="1" key="1">
    <citation type="submission" date="2021-04" db="EMBL/GenBank/DDBJ databases">
        <title>Pseudonocardia sp. nov., isolated from sandy soil of mangrove forest.</title>
        <authorList>
            <person name="Zan Z."/>
            <person name="Huang R."/>
            <person name="Liu W."/>
        </authorList>
    </citation>
    <scope>NUCLEOTIDE SEQUENCE</scope>
    <source>
        <strain evidence="1">S2-4</strain>
    </source>
</reference>
<organism evidence="1 2">
    <name type="scientific">Pseudonocardia humida</name>
    <dbReference type="NCBI Taxonomy" id="2800819"/>
    <lineage>
        <taxon>Bacteria</taxon>
        <taxon>Bacillati</taxon>
        <taxon>Actinomycetota</taxon>
        <taxon>Actinomycetes</taxon>
        <taxon>Pseudonocardiales</taxon>
        <taxon>Pseudonocardiaceae</taxon>
        <taxon>Pseudonocardia</taxon>
    </lineage>
</organism>
<dbReference type="Proteomes" id="UP001165283">
    <property type="component" value="Unassembled WGS sequence"/>
</dbReference>
<keyword evidence="2" id="KW-1185">Reference proteome</keyword>
<gene>
    <name evidence="1" type="ORF">KDL28_22010</name>
</gene>
<evidence type="ECO:0000313" key="2">
    <source>
        <dbReference type="Proteomes" id="UP001165283"/>
    </source>
</evidence>
<dbReference type="RefSeq" id="WP_252441388.1">
    <property type="nucleotide sequence ID" value="NZ_JAGSOV010000046.1"/>
</dbReference>
<sequence length="102" mass="11188">MSAPGERWRGPTEIVPLAAAVRRHRPRGPLAADEIACVRCRARATWGSADLCLWWPSGCYARPGVGAVPSVCWSCSTEDERLDLVDLGCVRATLLLRKRTGR</sequence>
<proteinExistence type="predicted"/>
<protein>
    <submittedName>
        <fullName evidence="1">Uncharacterized protein</fullName>
    </submittedName>
</protein>
<accession>A0ABT1A469</accession>
<dbReference type="EMBL" id="JAGSOV010000046">
    <property type="protein sequence ID" value="MCO1657741.1"/>
    <property type="molecule type" value="Genomic_DNA"/>
</dbReference>
<comment type="caution">
    <text evidence="1">The sequence shown here is derived from an EMBL/GenBank/DDBJ whole genome shotgun (WGS) entry which is preliminary data.</text>
</comment>
<evidence type="ECO:0000313" key="1">
    <source>
        <dbReference type="EMBL" id="MCO1657741.1"/>
    </source>
</evidence>
<name>A0ABT1A469_9PSEU</name>